<evidence type="ECO:0000256" key="2">
    <source>
        <dbReference type="ARBA" id="ARBA00004414"/>
    </source>
</evidence>
<dbReference type="InterPro" id="IPR001680">
    <property type="entry name" value="WD40_rpt"/>
</dbReference>
<gene>
    <name evidence="9" type="primary">106068573</name>
</gene>
<organism evidence="9 10">
    <name type="scientific">Biomphalaria glabrata</name>
    <name type="common">Bloodfluke planorb</name>
    <name type="synonym">Freshwater snail</name>
    <dbReference type="NCBI Taxonomy" id="6526"/>
    <lineage>
        <taxon>Eukaryota</taxon>
        <taxon>Metazoa</taxon>
        <taxon>Spiralia</taxon>
        <taxon>Lophotrochozoa</taxon>
        <taxon>Mollusca</taxon>
        <taxon>Gastropoda</taxon>
        <taxon>Heterobranchia</taxon>
        <taxon>Euthyneura</taxon>
        <taxon>Panpulmonata</taxon>
        <taxon>Hygrophila</taxon>
        <taxon>Lymnaeoidea</taxon>
        <taxon>Planorbidae</taxon>
        <taxon>Biomphalaria</taxon>
    </lineage>
</organism>
<dbReference type="Proteomes" id="UP000076420">
    <property type="component" value="Unassembled WGS sequence"/>
</dbReference>
<dbReference type="GO" id="GO:0045022">
    <property type="term" value="P:early endosome to late endosome transport"/>
    <property type="evidence" value="ECO:0007669"/>
    <property type="project" value="InterPro"/>
</dbReference>
<dbReference type="VEuPathDB" id="VectorBase:BGLB008174"/>
<evidence type="ECO:0000313" key="9">
    <source>
        <dbReference type="EnsemblMetazoa" id="BGLB008174-PB"/>
    </source>
</evidence>
<dbReference type="Pfam" id="PF00400">
    <property type="entry name" value="WD40"/>
    <property type="match status" value="1"/>
</dbReference>
<feature type="domain" description="ARMC9 CTLH-like" evidence="8">
    <location>
        <begin position="51"/>
        <end position="168"/>
    </location>
</feature>
<name>A0A2C9JUA6_BIOGL</name>
<dbReference type="InterPro" id="IPR036322">
    <property type="entry name" value="WD40_repeat_dom_sf"/>
</dbReference>
<comment type="subcellular location">
    <subcellularLocation>
        <location evidence="1">Early endosome membrane</location>
        <topology evidence="1">Peripheral membrane protein</topology>
    </subcellularLocation>
    <subcellularLocation>
        <location evidence="2">Late endosome membrane</location>
    </subcellularLocation>
</comment>
<dbReference type="PANTHER" id="PTHR13083:SF3">
    <property type="entry name" value="WD REPEAT-CONTAINING PROTEIN 91"/>
    <property type="match status" value="1"/>
</dbReference>
<evidence type="ECO:0000256" key="7">
    <source>
        <dbReference type="SAM" id="MobiDB-lite"/>
    </source>
</evidence>
<dbReference type="STRING" id="6526.A0A2C9JUA6"/>
<dbReference type="GO" id="GO:0051898">
    <property type="term" value="P:negative regulation of phosphatidylinositol 3-kinase/protein kinase B signal transduction"/>
    <property type="evidence" value="ECO:0007669"/>
    <property type="project" value="InterPro"/>
</dbReference>
<dbReference type="OrthoDB" id="193023at2759"/>
<evidence type="ECO:0000256" key="5">
    <source>
        <dbReference type="ARBA" id="ARBA00022753"/>
    </source>
</evidence>
<feature type="compositionally biased region" description="Polar residues" evidence="7">
    <location>
        <begin position="269"/>
        <end position="279"/>
    </location>
</feature>
<evidence type="ECO:0000256" key="6">
    <source>
        <dbReference type="SAM" id="Coils"/>
    </source>
</evidence>
<dbReference type="InterPro" id="IPR056327">
    <property type="entry name" value="ARMC9_CTLH-like_dom"/>
</dbReference>
<dbReference type="VEuPathDB" id="VectorBase:BGLAX_040255"/>
<comment type="similarity">
    <text evidence="3">Belongs to the WD repeat WDR91 family.</text>
</comment>
<evidence type="ECO:0000256" key="1">
    <source>
        <dbReference type="ARBA" id="ARBA00004220"/>
    </source>
</evidence>
<dbReference type="PROSITE" id="PS50896">
    <property type="entry name" value="LISH"/>
    <property type="match status" value="1"/>
</dbReference>
<feature type="coiled-coil region" evidence="6">
    <location>
        <begin position="178"/>
        <end position="205"/>
    </location>
</feature>
<feature type="region of interest" description="Disordered" evidence="7">
    <location>
        <begin position="255"/>
        <end position="281"/>
    </location>
</feature>
<keyword evidence="5" id="KW-0967">Endosome</keyword>
<reference evidence="9" key="1">
    <citation type="submission" date="2020-05" db="UniProtKB">
        <authorList>
            <consortium name="EnsemblMetazoa"/>
        </authorList>
    </citation>
    <scope>IDENTIFICATION</scope>
    <source>
        <strain evidence="9">BB02</strain>
    </source>
</reference>
<evidence type="ECO:0000256" key="4">
    <source>
        <dbReference type="ARBA" id="ARBA00021116"/>
    </source>
</evidence>
<dbReference type="AlphaFoldDB" id="A0A2C9JUA6"/>
<evidence type="ECO:0000313" key="10">
    <source>
        <dbReference type="Proteomes" id="UP000076420"/>
    </source>
</evidence>
<dbReference type="Gene3D" id="2.130.10.10">
    <property type="entry name" value="YVTN repeat-like/Quinoprotein amine dehydrogenase"/>
    <property type="match status" value="1"/>
</dbReference>
<dbReference type="Pfam" id="PF23138">
    <property type="entry name" value="CTLH_Armc9"/>
    <property type="match status" value="1"/>
</dbReference>
<dbReference type="InterPro" id="IPR015943">
    <property type="entry name" value="WD40/YVTN_repeat-like_dom_sf"/>
</dbReference>
<dbReference type="SUPFAM" id="SSF50978">
    <property type="entry name" value="WD40 repeat-like"/>
    <property type="match status" value="1"/>
</dbReference>
<sequence>MAASCEKLDQLVKDYLLFRGFSTTLKILDQELKTDKDKGLRVDRMMEQIWTYLSNFDLQGLRDYWRYLNQRLFSRLEQRYALSVRKLESSLLKLYVVNAHQGGKQEKVLGFYEQLGADLQTHPDFKDWFAFPFVTNPAENPMFSLYFTKQWQDTLQLSLHNFLSVVLQAMPVPTLLNVEFDARRMKTLQEENTSLKQQLMNSATATVDMGAEAKVKPRHAVHMDLPPPPSPPDMVYDFSGLASGDLSKVVETTTTPSLTTASEGRKMSVPSSHPSSITVASEAAKSQPFSKVFGSSGSSQQLSSLIRHATFSAGDTHPSSSLTTNRSLSVPANKLPASSKKILDAVKKKPETQLSGLSSTEVPNAASALEAVSDQDVTDSDCPFLLLEVDEYIEHSSAAAFCRFSLSGQYVASLDVDGIVKVWMWSPQPATIATVMSKSAFLSLAWASKSDRWLLLGNKTGSLRLFDLKDSKAHKEVLVSPDNPANCMRVTDLSISPSSSQFACATADYCPFSTSLNNVSGRLFLWDLRSLKMERMLPVESVLCNAITCSSYSRNSQTLLTGGADGTLRLYGKVQLYEWNLSCPGQVINSLNCGTRDFLANKPGSCRGRLFALDTDYDQYLLTYNGRRGSIYKILDASCPTLAMDLKLHQSPVVSVDWSSSQGTRVCLTSSADAKIKISTLLSK</sequence>
<accession>A0A2C9JUA6</accession>
<dbReference type="EnsemblMetazoa" id="BGLB008174-RB">
    <property type="protein sequence ID" value="BGLB008174-PB"/>
    <property type="gene ID" value="BGLB008174"/>
</dbReference>
<dbReference type="GO" id="GO:0141039">
    <property type="term" value="F:phosphatidylinositol 3-kinase inhibitor activity"/>
    <property type="evidence" value="ECO:0007669"/>
    <property type="project" value="InterPro"/>
</dbReference>
<dbReference type="KEGG" id="bgt:106068573"/>
<evidence type="ECO:0000259" key="8">
    <source>
        <dbReference type="Pfam" id="PF23138"/>
    </source>
</evidence>
<evidence type="ECO:0000256" key="3">
    <source>
        <dbReference type="ARBA" id="ARBA00006128"/>
    </source>
</evidence>
<proteinExistence type="inferred from homology"/>
<dbReference type="InterPro" id="IPR006594">
    <property type="entry name" value="LisH"/>
</dbReference>
<dbReference type="PANTHER" id="PTHR13083">
    <property type="entry name" value="WD REPEAT-CONTAINING PROTEIN 91"/>
    <property type="match status" value="1"/>
</dbReference>
<keyword evidence="6" id="KW-0175">Coiled coil</keyword>
<dbReference type="GO" id="GO:0031901">
    <property type="term" value="C:early endosome membrane"/>
    <property type="evidence" value="ECO:0007669"/>
    <property type="project" value="UniProtKB-SubCell"/>
</dbReference>
<protein>
    <recommendedName>
        <fullName evidence="4">WD repeat-containing protein 91</fullName>
    </recommendedName>
</protein>
<dbReference type="InterPro" id="IPR039724">
    <property type="entry name" value="WDR91"/>
</dbReference>
<dbReference type="SMART" id="SM00320">
    <property type="entry name" value="WD40"/>
    <property type="match status" value="5"/>
</dbReference>
<dbReference type="GO" id="GO:0031902">
    <property type="term" value="C:late endosome membrane"/>
    <property type="evidence" value="ECO:0007669"/>
    <property type="project" value="UniProtKB-SubCell"/>
</dbReference>